<dbReference type="InterPro" id="IPR045122">
    <property type="entry name" value="Csc1-like"/>
</dbReference>
<proteinExistence type="predicted"/>
<feature type="compositionally biased region" description="Basic and acidic residues" evidence="1">
    <location>
        <begin position="595"/>
        <end position="606"/>
    </location>
</feature>
<evidence type="ECO:0000313" key="5">
    <source>
        <dbReference type="Proteomes" id="UP000054007"/>
    </source>
</evidence>
<feature type="transmembrane region" description="Helical" evidence="2">
    <location>
        <begin position="909"/>
        <end position="932"/>
    </location>
</feature>
<feature type="transmembrane region" description="Helical" evidence="2">
    <location>
        <begin position="118"/>
        <end position="141"/>
    </location>
</feature>
<feature type="compositionally biased region" description="Polar residues" evidence="1">
    <location>
        <begin position="23"/>
        <end position="44"/>
    </location>
</feature>
<keyword evidence="2" id="KW-1133">Transmembrane helix</keyword>
<keyword evidence="2" id="KW-0812">Transmembrane</keyword>
<evidence type="ECO:0000256" key="1">
    <source>
        <dbReference type="SAM" id="MobiDB-lite"/>
    </source>
</evidence>
<dbReference type="EMBL" id="KN880435">
    <property type="protein sequence ID" value="KIY73527.1"/>
    <property type="molecule type" value="Genomic_DNA"/>
</dbReference>
<dbReference type="InterPro" id="IPR003864">
    <property type="entry name" value="CSC1/OSCA1-like_7TM"/>
</dbReference>
<keyword evidence="5" id="KW-1185">Reference proteome</keyword>
<protein>
    <recommendedName>
        <fullName evidence="3">CSC1/OSCA1-like 7TM region domain-containing protein</fullName>
    </recommendedName>
</protein>
<evidence type="ECO:0000259" key="3">
    <source>
        <dbReference type="Pfam" id="PF02714"/>
    </source>
</evidence>
<feature type="region of interest" description="Disordered" evidence="1">
    <location>
        <begin position="375"/>
        <end position="405"/>
    </location>
</feature>
<feature type="transmembrane region" description="Helical" evidence="2">
    <location>
        <begin position="965"/>
        <end position="985"/>
    </location>
</feature>
<evidence type="ECO:0000256" key="2">
    <source>
        <dbReference type="SAM" id="Phobius"/>
    </source>
</evidence>
<sequence length="1252" mass="137455">MIPHEHDIQPKSPMTIEERHWTETQGTTSASSAEPSTFSTSGNTPSSSFISGNPSSIPGNPTSSFTNTFSSLSSFPTSASSTISGSTTSGTAASSTSTPSYVITNNVCAGQGLDDASAGLLAAIVLPTVVGLLIWLIFAFVRPRFRQVYGLREWFLPQDARPKPLGSGFFAFLTPAVPLVPKLPADVSDAGRSTRRDAELFPADEQLSQRAIWICLLICLGWTILGLAGALPLYLVNTPCHADYPQTQYGGGYNTLQDLSLSRVLRQLQNNDISTVGLIQMLKRAADEGGGSQESNFRTRIIVLTVFALVLALLPALWKIIKEFNRMAAYRKRWIEVKCGNREMGWLSASDAPGFVGWGEKRLKDYFISTGLSTSLDGPRGRSRSGSRRQRSAESEPLNGEGQEPEIDVESLFSICDTEYIAVLIEERDQILEDLEVAETHYINSFRLTTPDPSIVSWEPPTPHDPSRPYISRPRPLRDMRRRKNSNPALAASSLASPTSFVAPSHYYKIRGVTGLTGGRLIDSREDQTLTETINSRVVGSRFQEVNRRSASHDPYRLGSYLRVDSSGDLGPTTVSRDQLSIPDPRLYGPNHDPTLQERSQDRLTPLDESEEGWIDVSKESNDIGSDFNGRPPSASAFRRRPKESPQPTQKRETFPFRGRVDEGGSEEIPPPHMRLQPHQPFVRPQDGINYDHLGDIYGRITFSRSQLKTINLEIADAQSKGYQALANGERIKGWLMVGRGLRHIPRIQLVEGRAKEDIRWDVLQHERTSLDSAVMWVCILVIILLLGCGLTAASGLALSDAPDFAHYLPFLAPIRDAGDLASGIATVLVPALAATVFICLALGAVRWIANVRGSVSVSGGHLLVFKLIFVILTATALVWVLAIGGILFSLRAFDESSHEASSVAQGSIFMTVLAMAIIMQVAVILPGLLLLQPMRLWRVIRAEKQAITPRQRFRALYPRTYDPSYATGACVLGIVFASTFSLIFPLIGPAVVLLLVLTLIAHRFLVGYVYARTHSQTGGLLQLWLLRRFGSLLALQPIFLGLLFLANEIWIEGGVLCGVGVAVVIFVEVYTYWKTRMPGRSSLSPATKEGLSAFMDTARRQLPIMEDEEAENASGRTPRHRGSMASVLEMMSLTLAVMPSSSTHRGPVPLHTETLDDLTATERAARTHPDVPPHLPPLPFTDHAEDMAGILYAPELIAPPPIIWLPRDSAGVAKSEAVDLQKYHDLHVTLDVRTSDDVLHRPGRTTSQGQR</sequence>
<dbReference type="GO" id="GO:0005227">
    <property type="term" value="F:calcium-activated cation channel activity"/>
    <property type="evidence" value="ECO:0007669"/>
    <property type="project" value="InterPro"/>
</dbReference>
<dbReference type="STRING" id="1314674.A0A0D7BSY6"/>
<feature type="transmembrane region" description="Helical" evidence="2">
    <location>
        <begin position="864"/>
        <end position="889"/>
    </location>
</feature>
<dbReference type="Pfam" id="PF02714">
    <property type="entry name" value="RSN1_7TM"/>
    <property type="match status" value="1"/>
</dbReference>
<name>A0A0D7BSY6_9AGAR</name>
<feature type="region of interest" description="Disordered" evidence="1">
    <location>
        <begin position="453"/>
        <end position="481"/>
    </location>
</feature>
<dbReference type="PANTHER" id="PTHR13018:SF5">
    <property type="entry name" value="RE44586P"/>
    <property type="match status" value="1"/>
</dbReference>
<feature type="transmembrane region" description="Helical" evidence="2">
    <location>
        <begin position="211"/>
        <end position="235"/>
    </location>
</feature>
<organism evidence="4 5">
    <name type="scientific">Cylindrobasidium torrendii FP15055 ss-10</name>
    <dbReference type="NCBI Taxonomy" id="1314674"/>
    <lineage>
        <taxon>Eukaryota</taxon>
        <taxon>Fungi</taxon>
        <taxon>Dikarya</taxon>
        <taxon>Basidiomycota</taxon>
        <taxon>Agaricomycotina</taxon>
        <taxon>Agaricomycetes</taxon>
        <taxon>Agaricomycetidae</taxon>
        <taxon>Agaricales</taxon>
        <taxon>Marasmiineae</taxon>
        <taxon>Physalacriaceae</taxon>
        <taxon>Cylindrobasidium</taxon>
    </lineage>
</organism>
<dbReference type="OrthoDB" id="2591106at2759"/>
<feature type="compositionally biased region" description="Low complexity" evidence="1">
    <location>
        <begin position="45"/>
        <end position="62"/>
    </location>
</feature>
<feature type="domain" description="CSC1/OSCA1-like 7TM region" evidence="3">
    <location>
        <begin position="777"/>
        <end position="1043"/>
    </location>
</feature>
<dbReference type="AlphaFoldDB" id="A0A0D7BSY6"/>
<feature type="region of interest" description="Disordered" evidence="1">
    <location>
        <begin position="563"/>
        <end position="674"/>
    </location>
</feature>
<evidence type="ECO:0000313" key="4">
    <source>
        <dbReference type="EMBL" id="KIY73527.1"/>
    </source>
</evidence>
<feature type="compositionally biased region" description="Basic residues" evidence="1">
    <location>
        <begin position="381"/>
        <end position="390"/>
    </location>
</feature>
<dbReference type="Proteomes" id="UP000054007">
    <property type="component" value="Unassembled WGS sequence"/>
</dbReference>
<reference evidence="4 5" key="1">
    <citation type="journal article" date="2015" name="Fungal Genet. Biol.">
        <title>Evolution of novel wood decay mechanisms in Agaricales revealed by the genome sequences of Fistulina hepatica and Cylindrobasidium torrendii.</title>
        <authorList>
            <person name="Floudas D."/>
            <person name="Held B.W."/>
            <person name="Riley R."/>
            <person name="Nagy L.G."/>
            <person name="Koehler G."/>
            <person name="Ransdell A.S."/>
            <person name="Younus H."/>
            <person name="Chow J."/>
            <person name="Chiniquy J."/>
            <person name="Lipzen A."/>
            <person name="Tritt A."/>
            <person name="Sun H."/>
            <person name="Haridas S."/>
            <person name="LaButti K."/>
            <person name="Ohm R.A."/>
            <person name="Kues U."/>
            <person name="Blanchette R.A."/>
            <person name="Grigoriev I.V."/>
            <person name="Minto R.E."/>
            <person name="Hibbett D.S."/>
        </authorList>
    </citation>
    <scope>NUCLEOTIDE SEQUENCE [LARGE SCALE GENOMIC DNA]</scope>
    <source>
        <strain evidence="4 5">FP15055 ss-10</strain>
    </source>
</reference>
<accession>A0A0D7BSY6</accession>
<feature type="transmembrane region" description="Helical" evidence="2">
    <location>
        <begin position="1024"/>
        <end position="1045"/>
    </location>
</feature>
<dbReference type="GO" id="GO:0005886">
    <property type="term" value="C:plasma membrane"/>
    <property type="evidence" value="ECO:0007669"/>
    <property type="project" value="TreeGrafter"/>
</dbReference>
<feature type="transmembrane region" description="Helical" evidence="2">
    <location>
        <begin position="774"/>
        <end position="799"/>
    </location>
</feature>
<dbReference type="PANTHER" id="PTHR13018">
    <property type="entry name" value="PROBABLE MEMBRANE PROTEIN DUF221-RELATED"/>
    <property type="match status" value="1"/>
</dbReference>
<gene>
    <name evidence="4" type="ORF">CYLTODRAFT_485378</name>
</gene>
<feature type="transmembrane region" description="Helical" evidence="2">
    <location>
        <begin position="1051"/>
        <end position="1074"/>
    </location>
</feature>
<feature type="region of interest" description="Disordered" evidence="1">
    <location>
        <begin position="22"/>
        <end position="62"/>
    </location>
</feature>
<feature type="transmembrane region" description="Helical" evidence="2">
    <location>
        <begin position="821"/>
        <end position="843"/>
    </location>
</feature>
<keyword evidence="2" id="KW-0472">Membrane</keyword>
<feature type="transmembrane region" description="Helical" evidence="2">
    <location>
        <begin position="991"/>
        <end position="1012"/>
    </location>
</feature>
<feature type="compositionally biased region" description="Basic and acidic residues" evidence="1">
    <location>
        <begin position="650"/>
        <end position="663"/>
    </location>
</feature>
<feature type="transmembrane region" description="Helical" evidence="2">
    <location>
        <begin position="301"/>
        <end position="321"/>
    </location>
</feature>